<dbReference type="InParanoid" id="A0A152A318"/>
<dbReference type="PANTHER" id="PTHR24223">
    <property type="entry name" value="ATP-BINDING CASSETTE SUB-FAMILY C"/>
    <property type="match status" value="1"/>
</dbReference>
<dbReference type="CDD" id="cd03250">
    <property type="entry name" value="ABCC_MRP_domain1"/>
    <property type="match status" value="1"/>
</dbReference>
<dbReference type="STRING" id="361077.A0A152A318"/>
<dbReference type="OMA" id="MEMGSPQ"/>
<evidence type="ECO:0000256" key="1">
    <source>
        <dbReference type="ARBA" id="ARBA00004141"/>
    </source>
</evidence>
<organism evidence="13 14">
    <name type="scientific">Tieghemostelium lacteum</name>
    <name type="common">Slime mold</name>
    <name type="synonym">Dictyostelium lacteum</name>
    <dbReference type="NCBI Taxonomy" id="361077"/>
    <lineage>
        <taxon>Eukaryota</taxon>
        <taxon>Amoebozoa</taxon>
        <taxon>Evosea</taxon>
        <taxon>Eumycetozoa</taxon>
        <taxon>Dictyostelia</taxon>
        <taxon>Dictyosteliales</taxon>
        <taxon>Raperosteliaceae</taxon>
        <taxon>Tieghemostelium</taxon>
    </lineage>
</organism>
<dbReference type="Gene3D" id="3.40.50.300">
    <property type="entry name" value="P-loop containing nucleotide triphosphate hydrolases"/>
    <property type="match status" value="2"/>
</dbReference>
<dbReference type="PROSITE" id="PS00211">
    <property type="entry name" value="ABC_TRANSPORTER_1"/>
    <property type="match status" value="1"/>
</dbReference>
<dbReference type="PANTHER" id="PTHR24223:SF172">
    <property type="entry name" value="ABC TRANSPORTER C FAMILY MEMBER 1-RELATED"/>
    <property type="match status" value="1"/>
</dbReference>
<dbReference type="SMART" id="SM00382">
    <property type="entry name" value="AAA"/>
    <property type="match status" value="2"/>
</dbReference>
<dbReference type="GO" id="GO:0016020">
    <property type="term" value="C:membrane"/>
    <property type="evidence" value="ECO:0007669"/>
    <property type="project" value="UniProtKB-SubCell"/>
</dbReference>
<dbReference type="InterPro" id="IPR036640">
    <property type="entry name" value="ABC1_TM_sf"/>
</dbReference>
<dbReference type="CDD" id="cd18580">
    <property type="entry name" value="ABC_6TM_ABCC_D2"/>
    <property type="match status" value="1"/>
</dbReference>
<feature type="domain" description="ABC transmembrane type-1" evidence="12">
    <location>
        <begin position="111"/>
        <end position="392"/>
    </location>
</feature>
<dbReference type="Pfam" id="PF00664">
    <property type="entry name" value="ABC_membrane"/>
    <property type="match status" value="2"/>
</dbReference>
<dbReference type="InterPro" id="IPR044746">
    <property type="entry name" value="ABCC_6TM_D1"/>
</dbReference>
<dbReference type="CDD" id="cd03244">
    <property type="entry name" value="ABCC_MRP_domain2"/>
    <property type="match status" value="1"/>
</dbReference>
<comment type="similarity">
    <text evidence="2">Belongs to the ABC transporter superfamily. ABCC family. Conjugate transporter (TC 3.A.1.208) subfamily.</text>
</comment>
<dbReference type="Gene3D" id="1.20.1560.10">
    <property type="entry name" value="ABC transporter type 1, transmembrane domain"/>
    <property type="match status" value="2"/>
</dbReference>
<gene>
    <name evidence="13" type="ORF">DLAC_02665</name>
</gene>
<keyword evidence="4 10" id="KW-0812">Transmembrane</keyword>
<dbReference type="FunFam" id="1.20.1560.10:FF:000010">
    <property type="entry name" value="Multidrug resistance-associated ABC transporter"/>
    <property type="match status" value="1"/>
</dbReference>
<evidence type="ECO:0000313" key="14">
    <source>
        <dbReference type="Proteomes" id="UP000076078"/>
    </source>
</evidence>
<feature type="transmembrane region" description="Helical" evidence="10">
    <location>
        <begin position="837"/>
        <end position="859"/>
    </location>
</feature>
<evidence type="ECO:0000256" key="2">
    <source>
        <dbReference type="ARBA" id="ARBA00009726"/>
    </source>
</evidence>
<evidence type="ECO:0000256" key="6">
    <source>
        <dbReference type="ARBA" id="ARBA00022741"/>
    </source>
</evidence>
<dbReference type="PROSITE" id="PS50929">
    <property type="entry name" value="ABC_TM1F"/>
    <property type="match status" value="2"/>
</dbReference>
<dbReference type="FunFam" id="3.40.50.300:FF:000997">
    <property type="entry name" value="Multidrug resistance-associated protein 1"/>
    <property type="match status" value="1"/>
</dbReference>
<evidence type="ECO:0000259" key="11">
    <source>
        <dbReference type="PROSITE" id="PS50893"/>
    </source>
</evidence>
<keyword evidence="8 10" id="KW-1133">Transmembrane helix</keyword>
<keyword evidence="9 10" id="KW-0472">Membrane</keyword>
<dbReference type="Proteomes" id="UP000076078">
    <property type="component" value="Unassembled WGS sequence"/>
</dbReference>
<feature type="transmembrane region" description="Helical" evidence="10">
    <location>
        <begin position="237"/>
        <end position="269"/>
    </location>
</feature>
<keyword evidence="6" id="KW-0547">Nucleotide-binding</keyword>
<comment type="caution">
    <text evidence="13">The sequence shown here is derived from an EMBL/GenBank/DDBJ whole genome shotgun (WGS) entry which is preliminary data.</text>
</comment>
<evidence type="ECO:0000313" key="13">
    <source>
        <dbReference type="EMBL" id="KYR00638.1"/>
    </source>
</evidence>
<name>A0A152A318_TIELA</name>
<comment type="subcellular location">
    <subcellularLocation>
        <location evidence="1">Membrane</location>
        <topology evidence="1">Multi-pass membrane protein</topology>
    </subcellularLocation>
</comment>
<feature type="transmembrane region" description="Helical" evidence="10">
    <location>
        <begin position="111"/>
        <end position="134"/>
    </location>
</feature>
<feature type="domain" description="ABC transporter" evidence="11">
    <location>
        <begin position="497"/>
        <end position="723"/>
    </location>
</feature>
<proteinExistence type="inferred from homology"/>
<dbReference type="FunCoup" id="A0A152A318">
    <property type="interactions" value="7"/>
</dbReference>
<dbReference type="InterPro" id="IPR027417">
    <property type="entry name" value="P-loop_NTPase"/>
</dbReference>
<dbReference type="GO" id="GO:0005524">
    <property type="term" value="F:ATP binding"/>
    <property type="evidence" value="ECO:0007669"/>
    <property type="project" value="UniProtKB-KW"/>
</dbReference>
<dbReference type="InterPro" id="IPR050173">
    <property type="entry name" value="ABC_transporter_C-like"/>
</dbReference>
<feature type="transmembrane region" description="Helical" evidence="10">
    <location>
        <begin position="921"/>
        <end position="951"/>
    </location>
</feature>
<dbReference type="FunFam" id="3.40.50.300:FF:000610">
    <property type="entry name" value="Multidrug resistance-associated ABC transporter"/>
    <property type="match status" value="1"/>
</dbReference>
<dbReference type="PROSITE" id="PS50893">
    <property type="entry name" value="ABC_TRANSPORTER_2"/>
    <property type="match status" value="2"/>
</dbReference>
<feature type="domain" description="ABC transmembrane type-1" evidence="12">
    <location>
        <begin position="793"/>
        <end position="1076"/>
    </location>
</feature>
<dbReference type="CDD" id="cd18579">
    <property type="entry name" value="ABC_6TM_ABCC_D1"/>
    <property type="match status" value="1"/>
</dbReference>
<evidence type="ECO:0000259" key="12">
    <source>
        <dbReference type="PROSITE" id="PS50929"/>
    </source>
</evidence>
<evidence type="ECO:0000256" key="4">
    <source>
        <dbReference type="ARBA" id="ARBA00022692"/>
    </source>
</evidence>
<feature type="domain" description="ABC transporter" evidence="11">
    <location>
        <begin position="1133"/>
        <end position="1367"/>
    </location>
</feature>
<dbReference type="EMBL" id="LODT01000013">
    <property type="protein sequence ID" value="KYR00638.1"/>
    <property type="molecule type" value="Genomic_DNA"/>
</dbReference>
<dbReference type="Pfam" id="PF00005">
    <property type="entry name" value="ABC_tran"/>
    <property type="match status" value="2"/>
</dbReference>
<dbReference type="SUPFAM" id="SSF90123">
    <property type="entry name" value="ABC transporter transmembrane region"/>
    <property type="match status" value="2"/>
</dbReference>
<dbReference type="GO" id="GO:0016887">
    <property type="term" value="F:ATP hydrolysis activity"/>
    <property type="evidence" value="ECO:0007669"/>
    <property type="project" value="InterPro"/>
</dbReference>
<evidence type="ECO:0000256" key="5">
    <source>
        <dbReference type="ARBA" id="ARBA00022737"/>
    </source>
</evidence>
<dbReference type="InterPro" id="IPR044726">
    <property type="entry name" value="ABCC_6TM_D2"/>
</dbReference>
<dbReference type="GO" id="GO:0140359">
    <property type="term" value="F:ABC-type transporter activity"/>
    <property type="evidence" value="ECO:0007669"/>
    <property type="project" value="InterPro"/>
</dbReference>
<dbReference type="SUPFAM" id="SSF52540">
    <property type="entry name" value="P-loop containing nucleoside triphosphate hydrolases"/>
    <property type="match status" value="2"/>
</dbReference>
<sequence length="1374" mass="156235">MCKDGDKLKMIKKLKSFFSNYTLLKEEDAERDWYNTNCPEENANLYQRALYTWVERMIWKGYKAPLELRDINDLPKKLKVESNLQYMQDINYNVKYPLIYNCYQKFTKRNWILILLKVIVMVFNVITPMVLRALIQYIQTPNPVKIYAIGLCLALFVCSLGTSVLQQISFWFGMRNALQIRGTLFSIILEKLFKINNSSKRKYNSGRVMNLISIDLEAFLDYFWNNHIDIVLNPVQIAALLIYLSYLVGVAGLVGFLVMIIAIPLTSFFSTKSSRHYLKSLSFSDERVNLVGELISGIRFLKQYAWEKSFLERIEQKRIPQLEEVFKMVLFWMCSSLLTQSLSAIVLLSTFSVYSLLGNELTITIAFTCLTIFVNLRRPIEMLPECFQRLLKLVASSKRIEEFLSSPEIIPSIDYITPGQIQQDVVVENAYFDWNDQESNDIESELVLGNTNLSDTDFSILSQDDDDMNQEMLMSNAIELKPLNEGQNGEGGSSPSIETRDQVHLSIGDTNETSTTRLVNLNFRAPHGKLTIICGSVGCGKSTLIASLIGEIHKIKGTVRSHRNVGFTTQQPFLLSASLRENVLFGKPYERSRYLQVLQACALHVDLNQLPARDLTEIGERGINLSGGQKARISLARALYSDPDCLVLDDPLNAVDTEVAKHLFENCIQGMMSGKTRILVTHQLQFLPLADYIAVFQNDTIIQGTYNELKERGINFESLLKEKQMGLEDHSNSGKSSNEKDDSGSSKILLKPIEELISDEGTSDLLEMAKLVIKEDRCQGAVGLSTYMPFIRAGGSVFQFFFIVFIYAISQIAFQFSDYWLAIWTQQKLGSSHSHSFYLLIYLGIILGFTALMITRYLLLSRFILRSCRLLHRQLLYAIAFASCTFFDTNPSGRILNRFSKDVTDVDVKLLPAASDFMYCFATVIISMLLMIFLNPIIMFPLMLLMVFYYYAQKIYRASSRELKRMESISRSPIYSLAQESFNGIIIIRSLHQADRFIQEMISRVNINQRLYFYSFAVHRWVGVRLELISSLTVLFASILSVFSNNPALGSLSITTALGLTGFLNWSTRSYTEIELKMNSVERVLSYIETPSEDSKIKNKHQMEVLESNNSEFTLADCHDIALPDNWPHTGKIEFKNVEIKYRDNMDPVIRDLSFTIEGNEKIGIVGRTGSGKSTIGGSLLRLVECSEGTILIDGIDISQVSLNDLRQRLSVVPQDPFIFSGSLRLNVDPFDQSTDEEIWNALEKVQLKKQVQNLPMKLQSQMNEAGEGWSVGEKQLLCLCRALLRNSKIILLDESSASLDFGTDQIIKKVIRDNFSQSTVLTIAHRLDTIVDSSRILVIDAGRLLEFDSPQNLIADRNSKFSQLVYAQSNHFK</sequence>
<feature type="transmembrane region" description="Helical" evidence="10">
    <location>
        <begin position="146"/>
        <end position="165"/>
    </location>
</feature>
<keyword evidence="5" id="KW-0677">Repeat</keyword>
<keyword evidence="3" id="KW-0813">Transport</keyword>
<dbReference type="GO" id="GO:0030587">
    <property type="term" value="P:sorocarp development"/>
    <property type="evidence" value="ECO:0007669"/>
    <property type="project" value="UniProtKB-ARBA"/>
</dbReference>
<keyword evidence="7" id="KW-0067">ATP-binding</keyword>
<accession>A0A152A318</accession>
<dbReference type="OrthoDB" id="29192at2759"/>
<evidence type="ECO:0000256" key="9">
    <source>
        <dbReference type="ARBA" id="ARBA00023136"/>
    </source>
</evidence>
<reference evidence="13 14" key="1">
    <citation type="submission" date="2015-12" db="EMBL/GenBank/DDBJ databases">
        <title>Dictyostelia acquired genes for synthesis and detection of signals that induce cell-type specialization by lateral gene transfer from prokaryotes.</title>
        <authorList>
            <person name="Gloeckner G."/>
            <person name="Schaap P."/>
        </authorList>
    </citation>
    <scope>NUCLEOTIDE SEQUENCE [LARGE SCALE GENOMIC DNA]</scope>
    <source>
        <strain evidence="13 14">TK</strain>
    </source>
</reference>
<evidence type="ECO:0000256" key="10">
    <source>
        <dbReference type="SAM" id="Phobius"/>
    </source>
</evidence>
<dbReference type="InterPro" id="IPR003439">
    <property type="entry name" value="ABC_transporter-like_ATP-bd"/>
</dbReference>
<feature type="transmembrane region" description="Helical" evidence="10">
    <location>
        <begin position="797"/>
        <end position="817"/>
    </location>
</feature>
<keyword evidence="14" id="KW-1185">Reference proteome</keyword>
<feature type="transmembrane region" description="Helical" evidence="10">
    <location>
        <begin position="325"/>
        <end position="347"/>
    </location>
</feature>
<evidence type="ECO:0000256" key="8">
    <source>
        <dbReference type="ARBA" id="ARBA00022989"/>
    </source>
</evidence>
<dbReference type="InterPro" id="IPR017871">
    <property type="entry name" value="ABC_transporter-like_CS"/>
</dbReference>
<evidence type="ECO:0000256" key="7">
    <source>
        <dbReference type="ARBA" id="ARBA00022840"/>
    </source>
</evidence>
<dbReference type="InterPro" id="IPR003593">
    <property type="entry name" value="AAA+_ATPase"/>
</dbReference>
<dbReference type="InterPro" id="IPR011527">
    <property type="entry name" value="ABC1_TM_dom"/>
</dbReference>
<protein>
    <submittedName>
        <fullName evidence="13">ABC transporter C family protein</fullName>
    </submittedName>
</protein>
<evidence type="ECO:0000256" key="3">
    <source>
        <dbReference type="ARBA" id="ARBA00022448"/>
    </source>
</evidence>